<name>A0A0R1WXS0_9LACO</name>
<comment type="caution">
    <text evidence="3">The sequence shown here is derived from an EMBL/GenBank/DDBJ whole genome shotgun (WGS) entry which is preliminary data.</text>
</comment>
<dbReference type="STRING" id="1423755.FC40_GL001502"/>
<dbReference type="Proteomes" id="UP000051054">
    <property type="component" value="Unassembled WGS sequence"/>
</dbReference>
<feature type="compositionally biased region" description="Polar residues" evidence="1">
    <location>
        <begin position="277"/>
        <end position="289"/>
    </location>
</feature>
<feature type="transmembrane region" description="Helical" evidence="2">
    <location>
        <begin position="21"/>
        <end position="39"/>
    </location>
</feature>
<feature type="transmembrane region" description="Helical" evidence="2">
    <location>
        <begin position="51"/>
        <end position="72"/>
    </location>
</feature>
<keyword evidence="2" id="KW-0472">Membrane</keyword>
<evidence type="ECO:0000256" key="1">
    <source>
        <dbReference type="SAM" id="MobiDB-lite"/>
    </source>
</evidence>
<dbReference type="EMBL" id="AZGD01000037">
    <property type="protein sequence ID" value="KRM19651.1"/>
    <property type="molecule type" value="Genomic_DNA"/>
</dbReference>
<organism evidence="3 4">
    <name type="scientific">Ligilactobacillus hayakitensis DSM 18933 = JCM 14209</name>
    <dbReference type="NCBI Taxonomy" id="1423755"/>
    <lineage>
        <taxon>Bacteria</taxon>
        <taxon>Bacillati</taxon>
        <taxon>Bacillota</taxon>
        <taxon>Bacilli</taxon>
        <taxon>Lactobacillales</taxon>
        <taxon>Lactobacillaceae</taxon>
        <taxon>Ligilactobacillus</taxon>
    </lineage>
</organism>
<dbReference type="eggNOG" id="ENOG5032RH8">
    <property type="taxonomic scope" value="Bacteria"/>
</dbReference>
<dbReference type="Pfam" id="PF20386">
    <property type="entry name" value="DUF6681"/>
    <property type="match status" value="1"/>
</dbReference>
<evidence type="ECO:0000313" key="3">
    <source>
        <dbReference type="EMBL" id="KRM19651.1"/>
    </source>
</evidence>
<dbReference type="AlphaFoldDB" id="A0A0R1WXS0"/>
<proteinExistence type="predicted"/>
<protein>
    <submittedName>
        <fullName evidence="3">Uncharacterized protein</fullName>
    </submittedName>
</protein>
<keyword evidence="4" id="KW-1185">Reference proteome</keyword>
<keyword evidence="2" id="KW-0812">Transmembrane</keyword>
<dbReference type="PATRIC" id="fig|1423755.3.peg.1592"/>
<accession>A0A0R1WXS0</accession>
<gene>
    <name evidence="3" type="ORF">FC40_GL001502</name>
</gene>
<keyword evidence="2" id="KW-1133">Transmembrane helix</keyword>
<evidence type="ECO:0000256" key="2">
    <source>
        <dbReference type="SAM" id="Phobius"/>
    </source>
</evidence>
<sequence length="320" mass="36505">MLGLINTWIGYINMNVKIKNRVYTIVGGVGNFYLLYVATRFFINGFFVRGFLFILAFIALLYFTYINVMYWFTDKKAKYDISPQIEKALGITPKDPEEEARKKVAKLRQSGFVQTNGIFDENQDFLPVELEITKQQEENIQVVAENLKQIDYLHLDYDGKSKNALLLEIKEDGKARYALGETPQSLPYFEMVKTEDNLEIFGGVNQMQRKSLANIKTIGLLPAKEAINKYHVYLATVVLTGGPFSTAGRSTLIEEEGLFGIDAKIAYRNRGESNKTSLQAASRSVNSLASRREKNEIQINDDQNDGQTTSRMSRRTKNRW</sequence>
<evidence type="ECO:0000313" key="4">
    <source>
        <dbReference type="Proteomes" id="UP000051054"/>
    </source>
</evidence>
<dbReference type="InterPro" id="IPR046503">
    <property type="entry name" value="DUF6681"/>
</dbReference>
<reference evidence="3 4" key="1">
    <citation type="journal article" date="2015" name="Genome Announc.">
        <title>Expanding the biotechnology potential of lactobacilli through comparative genomics of 213 strains and associated genera.</title>
        <authorList>
            <person name="Sun Z."/>
            <person name="Harris H.M."/>
            <person name="McCann A."/>
            <person name="Guo C."/>
            <person name="Argimon S."/>
            <person name="Zhang W."/>
            <person name="Yang X."/>
            <person name="Jeffery I.B."/>
            <person name="Cooney J.C."/>
            <person name="Kagawa T.F."/>
            <person name="Liu W."/>
            <person name="Song Y."/>
            <person name="Salvetti E."/>
            <person name="Wrobel A."/>
            <person name="Rasinkangas P."/>
            <person name="Parkhill J."/>
            <person name="Rea M.C."/>
            <person name="O'Sullivan O."/>
            <person name="Ritari J."/>
            <person name="Douillard F.P."/>
            <person name="Paul Ross R."/>
            <person name="Yang R."/>
            <person name="Briner A.E."/>
            <person name="Felis G.E."/>
            <person name="de Vos W.M."/>
            <person name="Barrangou R."/>
            <person name="Klaenhammer T.R."/>
            <person name="Caufield P.W."/>
            <person name="Cui Y."/>
            <person name="Zhang H."/>
            <person name="O'Toole P.W."/>
        </authorList>
    </citation>
    <scope>NUCLEOTIDE SEQUENCE [LARGE SCALE GENOMIC DNA]</scope>
    <source>
        <strain evidence="3 4">DSM 18933</strain>
    </source>
</reference>
<feature type="region of interest" description="Disordered" evidence="1">
    <location>
        <begin position="277"/>
        <end position="320"/>
    </location>
</feature>
<feature type="compositionally biased region" description="Polar residues" evidence="1">
    <location>
        <begin position="297"/>
        <end position="311"/>
    </location>
</feature>